<organism evidence="4 5">
    <name type="scientific">Stentor coeruleus</name>
    <dbReference type="NCBI Taxonomy" id="5963"/>
    <lineage>
        <taxon>Eukaryota</taxon>
        <taxon>Sar</taxon>
        <taxon>Alveolata</taxon>
        <taxon>Ciliophora</taxon>
        <taxon>Postciliodesmatophora</taxon>
        <taxon>Heterotrichea</taxon>
        <taxon>Heterotrichida</taxon>
        <taxon>Stentoridae</taxon>
        <taxon>Stentor</taxon>
    </lineage>
</organism>
<dbReference type="OrthoDB" id="347037at2759"/>
<keyword evidence="1" id="KW-0175">Coiled coil</keyword>
<protein>
    <recommendedName>
        <fullName evidence="6">TNFR-Cys domain-containing protein</fullName>
    </recommendedName>
</protein>
<evidence type="ECO:0000256" key="3">
    <source>
        <dbReference type="SAM" id="SignalP"/>
    </source>
</evidence>
<evidence type="ECO:0000313" key="5">
    <source>
        <dbReference type="Proteomes" id="UP000187209"/>
    </source>
</evidence>
<keyword evidence="2" id="KW-0472">Membrane</keyword>
<evidence type="ECO:0000256" key="1">
    <source>
        <dbReference type="SAM" id="Coils"/>
    </source>
</evidence>
<feature type="coiled-coil region" evidence="1">
    <location>
        <begin position="3587"/>
        <end position="3656"/>
    </location>
</feature>
<feature type="coiled-coil region" evidence="1">
    <location>
        <begin position="4000"/>
        <end position="4166"/>
    </location>
</feature>
<name>A0A1R2C4V0_9CILI</name>
<dbReference type="PANTHER" id="PTHR47236:SF4">
    <property type="entry name" value="GENE 9195-RELATED"/>
    <property type="match status" value="1"/>
</dbReference>
<comment type="caution">
    <text evidence="4">The sequence shown here is derived from an EMBL/GenBank/DDBJ whole genome shotgun (WGS) entry which is preliminary data.</text>
</comment>
<accession>A0A1R2C4V0</accession>
<evidence type="ECO:0008006" key="6">
    <source>
        <dbReference type="Google" id="ProtNLM"/>
    </source>
</evidence>
<feature type="transmembrane region" description="Helical" evidence="2">
    <location>
        <begin position="3298"/>
        <end position="3324"/>
    </location>
</feature>
<dbReference type="Proteomes" id="UP000187209">
    <property type="component" value="Unassembled WGS sequence"/>
</dbReference>
<keyword evidence="3" id="KW-0732">Signal</keyword>
<keyword evidence="2" id="KW-0812">Transmembrane</keyword>
<reference evidence="4 5" key="1">
    <citation type="submission" date="2016-11" db="EMBL/GenBank/DDBJ databases">
        <title>The macronuclear genome of Stentor coeruleus: a giant cell with tiny introns.</title>
        <authorList>
            <person name="Slabodnick M."/>
            <person name="Ruby J.G."/>
            <person name="Reiff S.B."/>
            <person name="Swart E.C."/>
            <person name="Gosai S."/>
            <person name="Prabakaran S."/>
            <person name="Witkowska E."/>
            <person name="Larue G.E."/>
            <person name="Fisher S."/>
            <person name="Freeman R.M."/>
            <person name="Gunawardena J."/>
            <person name="Chu W."/>
            <person name="Stover N.A."/>
            <person name="Gregory B.D."/>
            <person name="Nowacki M."/>
            <person name="Derisi J."/>
            <person name="Roy S.W."/>
            <person name="Marshall W.F."/>
            <person name="Sood P."/>
        </authorList>
    </citation>
    <scope>NUCLEOTIDE SEQUENCE [LARGE SCALE GENOMIC DNA]</scope>
    <source>
        <strain evidence="4">WM001</strain>
    </source>
</reference>
<feature type="chain" id="PRO_5012683966" description="TNFR-Cys domain-containing protein" evidence="3">
    <location>
        <begin position="19"/>
        <end position="4254"/>
    </location>
</feature>
<sequence length="4254" mass="459984">MFLIWIFIPAFISANTLTLSNPGASRTVGVTFSLTVTKSVSNDAVTVYIQSSSATIPLYGTLSKSDSTTTSLTFSNLYFLNTGSGVSIKAFAVGYTSGTTSGSMTISAPTSSQLYFYTKPVSGTSTSICTSGVTIKAMINPVSLSIVNTAYTNVITLSLIAKDGTGTMSSTTCTAVSGACTISSCTITGSGTFIFQASGTSAVSVYSNSFTVSSGTVSTVVLDSVTTAVYRGQSFSVTGTAKDSSSVLVNSALQFTLTVSSGTGSIVSGSSAVLSMGTLTFSSVIIDKSGSHTLTVTCSSCTSAFTVTTITITVNTYGLLVIEFPDGILESQTNQYYKLSLSVAPTSDVVIYMSSSDTSVISMNTASLTFTSSNYATTQNVVINVNDLSTATDPYSGTKITHTLSSSDYSYSGTADMKSCMISSNTIAVPIYGYQEYAISVDPSVSVATSSQVSITVSLGAAPTSDVTISLSAATVTLSATKLIFTSSDWAEKTFYATAPSSITGSYQIYTVAYSISTSDASYSSGSLITKPSPLSTSVIVYQKASYSIVLDQTSMALKAKYYGSVFIKLSADPSSDVTITITSGTSADVTVNPSTLTFSSSTGKIFQEVSLYAANGSGKTDPSYTVTITMAVSTTSDTRFTGLTTTFVVSVINVCIGLPYNWPSSDRCACPAGFDCQGNTPVPCPPGTYNTNSYKCTACPAGSRCSDPKVSPVACDSGYYSYDYYTQCYPCPPGYRCPSSDKKGTVMMKCVQGSYSGPGSSTCTTPADGKMAPSPEYALEISCPTGYYSVGSKDMCAPCPAGYSCSGTSTTACTAGYYSLIGMGTCEQCPDHHECDPALGPTRICPEGTYRASGEYMCKTCEAGFYCTNALNIRPQACASGYSSVEGSAYCKPTNGWADYPGIDMSTSLTACETTNKDCFVGTYVDYKNYIRCTKSYGICYPIPGGETDTGTATSAGSFSFPGSDGVSTTAFAGYDTPPHADRPDMVGFECEQGYYCPSGGVKTACSKGYFNPGVRGTASTDCMYCPPGYDCPAGTGDYELYPCAGGYYCTGEAAAAVGCPIGWYRNSLRGIAVGSCEQCPDGNVCGGSTSNPSVCARGYICPINSGGQIPCPEGTYNLFDGKYKIEDCITCPAGSYCGEAAKTPIACNPGYFNPYSGSSQCFPCTPGYACIGYGTVNPVIKCSIGYYCPEGSKVPIQYACPPGTVGTQYGAYSVNQCDKCPLGYSCGYHTNYVNNPPVECPAGYYCPIGTEFPQQYPCLEGTYNARTRIEGPHECLDCLEGFYCLNATATSPSNACPAGYYCPRGTKFAEQYPCPAGTYRGSTGAKNRGECLMCTLGHYCPIATSTPIGCPAGTFMNELGAQGEGPGDYPACKPCPAGSYTSVSGSSTCTKADPGFYTYKGADTQIQCPAGYFCPQTGTSEYAMYNSACPPGFLCPIETSTYPTVTGPMACATGYYCLEKSSTATPCPIGTYRITTAAKSVYDCATSPAGYYVATVGTSDYTPYECAEGYYCPAGSITEFAYKCPQGTYRNMKGGKSANDCATCPPGYYCAVEATVDPVDCPATKYCPAGTITPIQCPAGTYGPTGSLNLKTSADCTSCDKGKYCAFPGLSTTTGNCKEGYYCIGGSTLEAPTDGVTGDLCPAGGYCLVGAASVSTCDPGKFNNFEGGWSSADCVECWPGYYCAGDNNPSPTAQCAAGYYCTGSATTSQQHTASSGHYAPMGAVAEIPCLAGTYSSGSAFESCISCPAGTYCPSSGSSTTTLCDTGHYCLIGSFVKYPCPYGTYRDTTGAQSVDDCSSCTGGNYCLDYGLIAVSGTCDAGYYCFSDSYTNQPWVELSGFYGRCPEGEYCEAGSSLGTPCDQGYYNPSEGAEDISGCVACPAGWACPNTGSVGYSLECRRGYYCEEASITSQPDTICLAGYYCPAGSAIMLKCSAGTYSDVDQEYSCKTCPPGYYCPINTDSYFTYLCPSGFYCPAATTYSTQYPCPAGTFNPYEGQQTLLACQSCTAGSYCDTKGISATRGLCAKGFYCNSGSTSPRPTIESEGGGRCGRGYYCPEGSSSATACDPGKYCPDDEMYEAVLDCQAGYYCIGGATTPTPTDDKTGYKCPIYYYCEAGTTNPSSCDPGYFIPYTGASSVSDCIKCTPGYYCEGTDPIICPEGYYCPEGSESATNQCERGYYCPEGTDEARPCEAGTYQDDSGQPSCKNCEPGYYCPSGSYSMTLCPKGHYCPLKTKFDKQYPCDVGYYNSNIGSEDSSACTECEAGKFCSNQGADAASGLCSEGYYCKGGAFLSKPTDGVTGDICDAGYYCEEGSKIDIICDPGYYCNQQALGAVSGMCSAGYYCIEGAVKPNPTDGATGDICEMGKYCPEGSYEGELCPAGTYGASEGYSSKDDCLPCNYGHYCDNAGLTAPTDLCDDGYYCEPGKDNPTPADGICPKGYFCKNNDYVVPYPCKKGFYNLGTGKSSCTECEDGYYCEGETASPQKCPKGYECHDNARFSTEYPCAPGKYADLTGTVQCKTCTIGNQCNNAAQTSDSLCPTYKYCPAGTGFGILCPPGRYNKDYQSLGAGTDCTLCPAGQYCVDGTISGQCAPGFWCKGGSSTPTPTTTTDTGLPCPPGYYCPKGTTSPIICPDGKFRKNSGARAETDCTSCPPGSYCVSGETTPYDCTTGHYCPVGVEYPIPCPKRTYNDQTGADNPNWCKICPPGYFCNAEGISFYTDYPCKAGYFCVQGATGYINCPPGTYTFANNAGSISDCLSCPGGFYCPANTTDILSCPEGTYCPGGNSLYWPCPPGYLCFQETVDPVPCPSGQYCPLYNRDDSTIDPPPKDCETGTLCPGGYFDEATCSAGYYYSVDSGQCVQCSPGFYSDGQKSESCILCDAGYICTGGATRKDPQDDSDGGYPCPQGYYCPKGSEKSPTLIPTPCPITTYNPKIASIDSSACILCPKLTYGDEIGQPKCKPCGSHANSTEGSTTCTCVGLYRFYQKYDGSCFCVPTYEFLDNGVYASEVDSSINCEPIKFKTCVTGEKRAANGNCVSTSGGYCKNECGSDSDAQLDEATGLCPCDNLPSQDTICDTTCIESMPQVTILSDGSYNVYDPASDTTINLAFTSSNYLSSVTCESECKVHAISFTDTGIEANYGVPKNFEQDYYSQINRRLQVSSNSISSPLACALVGDTFVFSLTPKSYFPSYLKNSLINTNKNFDYAAFKELEWRMRSSESNVDTFAFTFTQEGFYDFIDNYDNNRHIIIKIVSSLDKCTSSTIRERMTASSSTVFYTRTADNTLAFGVSASKGMLEEPNWGIIAGILVAAFIMLLVFIALLAFLHWRAWATSHARERLLQLVKDCCKRCRISRPKLIVPLIVEDESDSIDVDKDLLEPSQFTEMLQKLSRYYNQLEAAFDSQDEDAKRSLEDLLGQAKDIKIMLGDRLSDIDPAMLREKVREAHLDSSEDDAEEHIPEIVPLVVAENLNMAMNALKEAEAEDKAKRSKEIFEQIMSNPNLVDSEKEELIKDFNASLQRLDQALDQDMEQAQKDISKRLQERAARRKAAEREKAYIEPKKQEINLRTKKELDILDREFQSEAKVLDDEFIQEKEKIKKENRKEVEEKLKEMRTQLQNDLMSARNQSEIDNLMKIFEIESRRIEEQLQNAKSQKEAEDMKRLEERRQKRLDRIKRDANAKKADIEVRTQEELDGIEQRALLATGGKVNVEIQLDMSEEQLVQEVVNNFDDRKIALEIKHNAEIKAIDQEIQMEDNQRIEEKERLEKMIQTASSPEEKSALLKALEDLEAIEAGSRAKQEDKMKARLLERKRRRAEKEALLKSQQEKELKDLELQKHDAEKDIRSELELKKMEELLENAENYTPEQLIAMARELLEAKHDKETANLTALKHANLRDRQNETLKNGLKKKADEKSATRTFFEETKNSILKEKIDPETKKAKLDELANRAQEAENQIDFGFIVGLNTAQDRIWRETEEDFKQRFIDLADAQGQEILKIMSKIKGVDSRMLDANIADMEKEIESQRAELGRKHAEKLRELDKRASEFKEIEKQKMMEIDFLNSQMRETEERQRKLDEVQEQRRQMEERQRKVLEAMKERGISPEKMEEMLKQHQREMDEWEKAMELERQRQQQRLQSKLDAKRQKYQEKITSQIQKYKEENLKLIEQQEDADMNKMRIVFDCGRDIKIWTPVVEIDTRLRYPDIEEEQEIEKIASTSVLDEVIKKVRRVEQIADNIDSTQFERLLKAFKDVNDMMEKIKTRL</sequence>
<evidence type="ECO:0000313" key="4">
    <source>
        <dbReference type="EMBL" id="OMJ84036.1"/>
    </source>
</evidence>
<evidence type="ECO:0000256" key="2">
    <source>
        <dbReference type="SAM" id="Phobius"/>
    </source>
</evidence>
<dbReference type="SUPFAM" id="SSF57184">
    <property type="entry name" value="Growth factor receptor domain"/>
    <property type="match status" value="12"/>
</dbReference>
<dbReference type="Gene3D" id="2.10.50.10">
    <property type="entry name" value="Tumor Necrosis Factor Receptor, subunit A, domain 2"/>
    <property type="match status" value="8"/>
</dbReference>
<keyword evidence="2" id="KW-1133">Transmembrane helix</keyword>
<feature type="coiled-coil region" evidence="1">
    <location>
        <begin position="3793"/>
        <end position="3844"/>
    </location>
</feature>
<proteinExistence type="predicted"/>
<dbReference type="InterPro" id="IPR009030">
    <property type="entry name" value="Growth_fac_rcpt_cys_sf"/>
</dbReference>
<dbReference type="PANTHER" id="PTHR47236">
    <property type="entry name" value="GENE, 32742-RELATED-RELATED"/>
    <property type="match status" value="1"/>
</dbReference>
<keyword evidence="5" id="KW-1185">Reference proteome</keyword>
<gene>
    <name evidence="4" type="ORF">SteCoe_14905</name>
</gene>
<feature type="signal peptide" evidence="3">
    <location>
        <begin position="1"/>
        <end position="18"/>
    </location>
</feature>
<dbReference type="EMBL" id="MPUH01000282">
    <property type="protein sequence ID" value="OMJ84036.1"/>
    <property type="molecule type" value="Genomic_DNA"/>
</dbReference>
<dbReference type="SMART" id="SM01411">
    <property type="entry name" value="Ephrin_rec_like"/>
    <property type="match status" value="36"/>
</dbReference>